<dbReference type="Proteomes" id="UP000326396">
    <property type="component" value="Linkage Group LG7"/>
</dbReference>
<proteinExistence type="predicted"/>
<reference evidence="1 2" key="1">
    <citation type="submission" date="2019-05" db="EMBL/GenBank/DDBJ databases">
        <title>Mikania micrantha, genome provides insights into the molecular mechanism of rapid growth.</title>
        <authorList>
            <person name="Liu B."/>
        </authorList>
    </citation>
    <scope>NUCLEOTIDE SEQUENCE [LARGE SCALE GENOMIC DNA]</scope>
    <source>
        <strain evidence="1">NLD-2019</strain>
        <tissue evidence="1">Leaf</tissue>
    </source>
</reference>
<sequence length="144" mass="15465">MEQSHSGFLQSGDQFLSCRLTCTKSQQQKGSRAKSLFPVSLFWNGPQCFLMKIPGNGTVGGGGDGTAGCVVVVVPCSFYNRCGVEGEGAGGVGELFMFLFNIARVDIDHDGGARSSWSLWLLMRFSLPTDDGSFDQRSFASFAT</sequence>
<accession>A0A5N6M1L1</accession>
<evidence type="ECO:0000313" key="2">
    <source>
        <dbReference type="Proteomes" id="UP000326396"/>
    </source>
</evidence>
<name>A0A5N6M1L1_9ASTR</name>
<keyword evidence="2" id="KW-1185">Reference proteome</keyword>
<comment type="caution">
    <text evidence="1">The sequence shown here is derived from an EMBL/GenBank/DDBJ whole genome shotgun (WGS) entry which is preliminary data.</text>
</comment>
<protein>
    <submittedName>
        <fullName evidence="1">Uncharacterized protein</fullName>
    </submittedName>
</protein>
<gene>
    <name evidence="1" type="ORF">E3N88_35665</name>
</gene>
<evidence type="ECO:0000313" key="1">
    <source>
        <dbReference type="EMBL" id="KAD3067785.1"/>
    </source>
</evidence>
<organism evidence="1 2">
    <name type="scientific">Mikania micrantha</name>
    <name type="common">bitter vine</name>
    <dbReference type="NCBI Taxonomy" id="192012"/>
    <lineage>
        <taxon>Eukaryota</taxon>
        <taxon>Viridiplantae</taxon>
        <taxon>Streptophyta</taxon>
        <taxon>Embryophyta</taxon>
        <taxon>Tracheophyta</taxon>
        <taxon>Spermatophyta</taxon>
        <taxon>Magnoliopsida</taxon>
        <taxon>eudicotyledons</taxon>
        <taxon>Gunneridae</taxon>
        <taxon>Pentapetalae</taxon>
        <taxon>asterids</taxon>
        <taxon>campanulids</taxon>
        <taxon>Asterales</taxon>
        <taxon>Asteraceae</taxon>
        <taxon>Asteroideae</taxon>
        <taxon>Heliantheae alliance</taxon>
        <taxon>Eupatorieae</taxon>
        <taxon>Mikania</taxon>
    </lineage>
</organism>
<dbReference type="EMBL" id="SZYD01000017">
    <property type="protein sequence ID" value="KAD3067785.1"/>
    <property type="molecule type" value="Genomic_DNA"/>
</dbReference>
<dbReference type="AlphaFoldDB" id="A0A5N6M1L1"/>